<dbReference type="InterPro" id="IPR050272">
    <property type="entry name" value="Isochorismatase-like_hydrls"/>
</dbReference>
<dbReference type="SUPFAM" id="SSF52499">
    <property type="entry name" value="Isochorismatase-like hydrolases"/>
    <property type="match status" value="1"/>
</dbReference>
<dbReference type="InterPro" id="IPR036380">
    <property type="entry name" value="Isochorismatase-like_sf"/>
</dbReference>
<comment type="similarity">
    <text evidence="1">Belongs to the isochorismatase family.</text>
</comment>
<dbReference type="EMBL" id="JACSQN010000013">
    <property type="protein sequence ID" value="MBD7985659.1"/>
    <property type="molecule type" value="Genomic_DNA"/>
</dbReference>
<evidence type="ECO:0000313" key="5">
    <source>
        <dbReference type="Proteomes" id="UP000626786"/>
    </source>
</evidence>
<sequence>MKALLVIDFQNGFLQMGDYNIEKEKVENLAKDFRRNKQPVIFIRHKDENSESPIADGSEGGNIDSDLVKYADNIIEKSTPSAFFKTNLQEILQSLGVNHVFVTGFNTEYCPQFTAIAAYDRGFQVTFIEDATATVNDESTYEFPGLDIRDFVGSVLYWSNVIDVLNYEEYVEEYVEVELKS</sequence>
<evidence type="ECO:0000313" key="4">
    <source>
        <dbReference type="EMBL" id="MBD7985659.1"/>
    </source>
</evidence>
<feature type="domain" description="Isochorismatase-like" evidence="3">
    <location>
        <begin position="3"/>
        <end position="139"/>
    </location>
</feature>
<evidence type="ECO:0000256" key="1">
    <source>
        <dbReference type="ARBA" id="ARBA00006336"/>
    </source>
</evidence>
<dbReference type="PANTHER" id="PTHR43540:SF14">
    <property type="entry name" value="ISOCHORISMATASE"/>
    <property type="match status" value="1"/>
</dbReference>
<dbReference type="PANTHER" id="PTHR43540">
    <property type="entry name" value="PEROXYUREIDOACRYLATE/UREIDOACRYLATE AMIDOHYDROLASE-RELATED"/>
    <property type="match status" value="1"/>
</dbReference>
<proteinExistence type="inferred from homology"/>
<keyword evidence="2" id="KW-0378">Hydrolase</keyword>
<name>A0ABR8UCA9_9BACL</name>
<organism evidence="4 5">
    <name type="scientific">Sporosarcina quadrami</name>
    <dbReference type="NCBI Taxonomy" id="2762234"/>
    <lineage>
        <taxon>Bacteria</taxon>
        <taxon>Bacillati</taxon>
        <taxon>Bacillota</taxon>
        <taxon>Bacilli</taxon>
        <taxon>Bacillales</taxon>
        <taxon>Caryophanaceae</taxon>
        <taxon>Sporosarcina</taxon>
    </lineage>
</organism>
<gene>
    <name evidence="4" type="ORF">H9649_13775</name>
</gene>
<protein>
    <submittedName>
        <fullName evidence="4">Isochorismatase family protein</fullName>
    </submittedName>
</protein>
<dbReference type="Proteomes" id="UP000626786">
    <property type="component" value="Unassembled WGS sequence"/>
</dbReference>
<dbReference type="Pfam" id="PF00857">
    <property type="entry name" value="Isochorismatase"/>
    <property type="match status" value="1"/>
</dbReference>
<accession>A0ABR8UCA9</accession>
<comment type="caution">
    <text evidence="4">The sequence shown here is derived from an EMBL/GenBank/DDBJ whole genome shotgun (WGS) entry which is preliminary data.</text>
</comment>
<reference evidence="4 5" key="1">
    <citation type="submission" date="2020-08" db="EMBL/GenBank/DDBJ databases">
        <title>A Genomic Blueprint of the Chicken Gut Microbiome.</title>
        <authorList>
            <person name="Gilroy R."/>
            <person name="Ravi A."/>
            <person name="Getino M."/>
            <person name="Pursley I."/>
            <person name="Horton D.L."/>
            <person name="Alikhan N.-F."/>
            <person name="Baker D."/>
            <person name="Gharbi K."/>
            <person name="Hall N."/>
            <person name="Watson M."/>
            <person name="Adriaenssens E.M."/>
            <person name="Foster-Nyarko E."/>
            <person name="Jarju S."/>
            <person name="Secka A."/>
            <person name="Antonio M."/>
            <person name="Oren A."/>
            <person name="Chaudhuri R."/>
            <person name="La Ragione R.M."/>
            <person name="Hildebrand F."/>
            <person name="Pallen M.J."/>
        </authorList>
    </citation>
    <scope>NUCLEOTIDE SEQUENCE [LARGE SCALE GENOMIC DNA]</scope>
    <source>
        <strain evidence="4 5">Sa2YVA2</strain>
    </source>
</reference>
<dbReference type="Gene3D" id="3.40.50.850">
    <property type="entry name" value="Isochorismatase-like"/>
    <property type="match status" value="1"/>
</dbReference>
<evidence type="ECO:0000256" key="2">
    <source>
        <dbReference type="ARBA" id="ARBA00022801"/>
    </source>
</evidence>
<keyword evidence="5" id="KW-1185">Reference proteome</keyword>
<dbReference type="InterPro" id="IPR000868">
    <property type="entry name" value="Isochorismatase-like_dom"/>
</dbReference>
<evidence type="ECO:0000259" key="3">
    <source>
        <dbReference type="Pfam" id="PF00857"/>
    </source>
</evidence>
<dbReference type="RefSeq" id="WP_191695487.1">
    <property type="nucleotide sequence ID" value="NZ_JACSQN010000013.1"/>
</dbReference>